<keyword evidence="2 4" id="KW-0442">Lipid degradation</keyword>
<dbReference type="InterPro" id="IPR016035">
    <property type="entry name" value="Acyl_Trfase/lysoPLipase"/>
</dbReference>
<dbReference type="InterPro" id="IPR050301">
    <property type="entry name" value="NTE"/>
</dbReference>
<organism evidence="7">
    <name type="scientific">Paraconexibacter sp. AEG42_29</name>
    <dbReference type="NCBI Taxonomy" id="2997339"/>
    <lineage>
        <taxon>Bacteria</taxon>
        <taxon>Bacillati</taxon>
        <taxon>Actinomycetota</taxon>
        <taxon>Thermoleophilia</taxon>
        <taxon>Solirubrobacterales</taxon>
        <taxon>Paraconexibacteraceae</taxon>
        <taxon>Paraconexibacter</taxon>
    </lineage>
</organism>
<evidence type="ECO:0000259" key="6">
    <source>
        <dbReference type="PROSITE" id="PS51635"/>
    </source>
</evidence>
<reference evidence="7" key="1">
    <citation type="submission" date="2022-12" db="EMBL/GenBank/DDBJ databases">
        <title>Paraconexibacter alkalitolerans sp. nov. and Baekduia alba sp. nov., isolated from soil and emended description of the genera Paraconexibacter (Chun et al., 2020) and Baekduia (An et al., 2020).</title>
        <authorList>
            <person name="Vieira S."/>
            <person name="Huber K.J."/>
            <person name="Geppert A."/>
            <person name="Wolf J."/>
            <person name="Neumann-Schaal M."/>
            <person name="Muesken M."/>
            <person name="Overmann J."/>
        </authorList>
    </citation>
    <scope>NUCLEOTIDE SEQUENCE</scope>
    <source>
        <strain evidence="7">AEG42_29</strain>
    </source>
</reference>
<feature type="short sequence motif" description="GXSXG" evidence="4">
    <location>
        <begin position="59"/>
        <end position="63"/>
    </location>
</feature>
<evidence type="ECO:0000256" key="4">
    <source>
        <dbReference type="PROSITE-ProRule" id="PRU01161"/>
    </source>
</evidence>
<dbReference type="GO" id="GO:0016042">
    <property type="term" value="P:lipid catabolic process"/>
    <property type="evidence" value="ECO:0007669"/>
    <property type="project" value="UniProtKB-UniRule"/>
</dbReference>
<dbReference type="Gene3D" id="3.40.1090.10">
    <property type="entry name" value="Cytosolic phospholipase A2 catalytic domain"/>
    <property type="match status" value="2"/>
</dbReference>
<name>A0AAU7B0S7_9ACTN</name>
<comment type="caution">
    <text evidence="4">Lacks conserved residue(s) required for the propagation of feature annotation.</text>
</comment>
<dbReference type="PANTHER" id="PTHR14226">
    <property type="entry name" value="NEUROPATHY TARGET ESTERASE/SWISS CHEESE D.MELANOGASTER"/>
    <property type="match status" value="1"/>
</dbReference>
<dbReference type="AlphaFoldDB" id="A0AAU7B0S7"/>
<dbReference type="EMBL" id="CP114014">
    <property type="protein sequence ID" value="XAY07600.1"/>
    <property type="molecule type" value="Genomic_DNA"/>
</dbReference>
<accession>A0AAU7B0S7</accession>
<feature type="active site" description="Proton acceptor" evidence="4">
    <location>
        <position position="175"/>
    </location>
</feature>
<protein>
    <submittedName>
        <fullName evidence="7">NTE family protein</fullName>
    </submittedName>
</protein>
<evidence type="ECO:0000256" key="3">
    <source>
        <dbReference type="ARBA" id="ARBA00023098"/>
    </source>
</evidence>
<feature type="region of interest" description="Disordered" evidence="5">
    <location>
        <begin position="1"/>
        <end position="20"/>
    </location>
</feature>
<dbReference type="RefSeq" id="WP_354698790.1">
    <property type="nucleotide sequence ID" value="NZ_CP114014.1"/>
</dbReference>
<keyword evidence="3 4" id="KW-0443">Lipid metabolism</keyword>
<dbReference type="GO" id="GO:0016787">
    <property type="term" value="F:hydrolase activity"/>
    <property type="evidence" value="ECO:0007669"/>
    <property type="project" value="UniProtKB-UniRule"/>
</dbReference>
<dbReference type="KEGG" id="parq:DSM112329_04488"/>
<dbReference type="SUPFAM" id="SSF52151">
    <property type="entry name" value="FabD/lysophospholipase-like"/>
    <property type="match status" value="1"/>
</dbReference>
<dbReference type="PROSITE" id="PS51635">
    <property type="entry name" value="PNPLA"/>
    <property type="match status" value="1"/>
</dbReference>
<dbReference type="PANTHER" id="PTHR14226:SF76">
    <property type="entry name" value="NTE FAMILY PROTEIN RSSA"/>
    <property type="match status" value="1"/>
</dbReference>
<gene>
    <name evidence="7" type="ORF">DSM112329_04488</name>
</gene>
<feature type="domain" description="PNPLA" evidence="6">
    <location>
        <begin position="28"/>
        <end position="188"/>
    </location>
</feature>
<dbReference type="InterPro" id="IPR002641">
    <property type="entry name" value="PNPLA_dom"/>
</dbReference>
<evidence type="ECO:0000256" key="2">
    <source>
        <dbReference type="ARBA" id="ARBA00022963"/>
    </source>
</evidence>
<feature type="short sequence motif" description="DGA/G" evidence="4">
    <location>
        <begin position="175"/>
        <end position="177"/>
    </location>
</feature>
<evidence type="ECO:0000256" key="1">
    <source>
        <dbReference type="ARBA" id="ARBA00022801"/>
    </source>
</evidence>
<feature type="active site" description="Nucleophile" evidence="4">
    <location>
        <position position="61"/>
    </location>
</feature>
<sequence>MSGPVLPTGGGDPHARPGGAAQRPRVALALGAGGARGYAHIGALQVLRERGYEVTTIAGSSMGALVGGLYAAGALDEFEAWARGLGQVDVLRLLNVSLVGPGAIRAEKVFALVSELVDGVRIEELPFPYTAVATDLVNGREVWFQHGPLDAAIRASISLPGIFAPVMLNGRLLVDGGLMDPVPIAPTAAVPTDLTIAISLGGNPHDRAGASATGETTDLRPVEEWRERFRRGAARFLDGDLNMSRLATRAGGPGGGVGAGAAPGSAAVEAADAAAASDAGFEALPAGLTKVDVMQQSLEAMQAIIARYRLAGFPPDVLITIPRDAARTLDFHRAAAMIELGRERTIAALDQHVLATGGAAH</sequence>
<proteinExistence type="predicted"/>
<keyword evidence="1 4" id="KW-0378">Hydrolase</keyword>
<dbReference type="Pfam" id="PF01734">
    <property type="entry name" value="Patatin"/>
    <property type="match status" value="1"/>
</dbReference>
<evidence type="ECO:0000256" key="5">
    <source>
        <dbReference type="SAM" id="MobiDB-lite"/>
    </source>
</evidence>
<evidence type="ECO:0000313" key="7">
    <source>
        <dbReference type="EMBL" id="XAY07600.1"/>
    </source>
</evidence>